<reference evidence="2 3" key="1">
    <citation type="submission" date="2023-07" db="EMBL/GenBank/DDBJ databases">
        <authorList>
            <person name="Girao M."/>
            <person name="Carvalho M.F."/>
        </authorList>
    </citation>
    <scope>NUCLEOTIDE SEQUENCE [LARGE SCALE GENOMIC DNA]</scope>
    <source>
        <strain evidence="2 3">YIM65754</strain>
    </source>
</reference>
<accession>A0ABU7LGM9</accession>
<protein>
    <submittedName>
        <fullName evidence="2">Flavodoxin domain-containing protein</fullName>
    </submittedName>
</protein>
<sequence length="136" mass="14604">MSVLVATESTRGTTRRAATVIAGSLAQHGFEVTLGTLSDLERAAEFEAIVIGSDAEGDGWPDVAREACRRHAPALTQRLVWLFSGPAPDGATRGNIDLSELAVTVTARDYKYFPATDTERILSWTAFIADELLGHS</sequence>
<dbReference type="Pfam" id="PF12724">
    <property type="entry name" value="Flavodoxin_5"/>
    <property type="match status" value="1"/>
</dbReference>
<comment type="caution">
    <text evidence="2">The sequence shown here is derived from an EMBL/GenBank/DDBJ whole genome shotgun (WGS) entry which is preliminary data.</text>
</comment>
<dbReference type="Gene3D" id="3.40.50.360">
    <property type="match status" value="1"/>
</dbReference>
<evidence type="ECO:0000259" key="1">
    <source>
        <dbReference type="Pfam" id="PF12724"/>
    </source>
</evidence>
<dbReference type="RefSeq" id="WP_330135892.1">
    <property type="nucleotide sequence ID" value="NZ_JAUTXY010000014.1"/>
</dbReference>
<dbReference type="Proteomes" id="UP001336020">
    <property type="component" value="Unassembled WGS sequence"/>
</dbReference>
<organism evidence="2 3">
    <name type="scientific">Rhodococcus artemisiae</name>
    <dbReference type="NCBI Taxonomy" id="714159"/>
    <lineage>
        <taxon>Bacteria</taxon>
        <taxon>Bacillati</taxon>
        <taxon>Actinomycetota</taxon>
        <taxon>Actinomycetes</taxon>
        <taxon>Mycobacteriales</taxon>
        <taxon>Nocardiaceae</taxon>
        <taxon>Rhodococcus</taxon>
    </lineage>
</organism>
<gene>
    <name evidence="2" type="ORF">Q7514_24620</name>
</gene>
<dbReference type="EMBL" id="JAUTXY010000014">
    <property type="protein sequence ID" value="MEE2060708.1"/>
    <property type="molecule type" value="Genomic_DNA"/>
</dbReference>
<name>A0ABU7LGM9_9NOCA</name>
<keyword evidence="3" id="KW-1185">Reference proteome</keyword>
<evidence type="ECO:0000313" key="3">
    <source>
        <dbReference type="Proteomes" id="UP001336020"/>
    </source>
</evidence>
<proteinExistence type="predicted"/>
<dbReference type="SUPFAM" id="SSF52218">
    <property type="entry name" value="Flavoproteins"/>
    <property type="match status" value="1"/>
</dbReference>
<feature type="domain" description="Flavodoxin" evidence="1">
    <location>
        <begin position="4"/>
        <end position="84"/>
    </location>
</feature>
<dbReference type="InterPro" id="IPR026816">
    <property type="entry name" value="Flavodoxin_dom"/>
</dbReference>
<dbReference type="InterPro" id="IPR029039">
    <property type="entry name" value="Flavoprotein-like_sf"/>
</dbReference>
<evidence type="ECO:0000313" key="2">
    <source>
        <dbReference type="EMBL" id="MEE2060708.1"/>
    </source>
</evidence>